<organism evidence="8 9">
    <name type="scientific">Aquimonas voraii</name>
    <dbReference type="NCBI Taxonomy" id="265719"/>
    <lineage>
        <taxon>Bacteria</taxon>
        <taxon>Pseudomonadati</taxon>
        <taxon>Pseudomonadota</taxon>
        <taxon>Gammaproteobacteria</taxon>
        <taxon>Lysobacterales</taxon>
        <taxon>Lysobacteraceae</taxon>
        <taxon>Aquimonas</taxon>
    </lineage>
</organism>
<dbReference type="InterPro" id="IPR013767">
    <property type="entry name" value="PAS_fold"/>
</dbReference>
<dbReference type="PROSITE" id="PS50883">
    <property type="entry name" value="EAL"/>
    <property type="match status" value="1"/>
</dbReference>
<dbReference type="SUPFAM" id="SSF55785">
    <property type="entry name" value="PYP-like sensor domain (PAS domain)"/>
    <property type="match status" value="2"/>
</dbReference>
<dbReference type="InterPro" id="IPR035965">
    <property type="entry name" value="PAS-like_dom_sf"/>
</dbReference>
<dbReference type="AlphaFoldDB" id="A0A1G6SCS0"/>
<dbReference type="SMART" id="SM00086">
    <property type="entry name" value="PAC"/>
    <property type="match status" value="1"/>
</dbReference>
<feature type="transmembrane region" description="Helical" evidence="3">
    <location>
        <begin position="146"/>
        <end position="164"/>
    </location>
</feature>
<dbReference type="PANTHER" id="PTHR44757:SF2">
    <property type="entry name" value="BIOFILM ARCHITECTURE MAINTENANCE PROTEIN MBAA"/>
    <property type="match status" value="1"/>
</dbReference>
<feature type="transmembrane region" description="Helical" evidence="3">
    <location>
        <begin position="73"/>
        <end position="92"/>
    </location>
</feature>
<dbReference type="EMBL" id="FNAG01000001">
    <property type="protein sequence ID" value="SDD13905.1"/>
    <property type="molecule type" value="Genomic_DNA"/>
</dbReference>
<dbReference type="PROSITE" id="PS50113">
    <property type="entry name" value="PAC"/>
    <property type="match status" value="1"/>
</dbReference>
<dbReference type="Pfam" id="PF00563">
    <property type="entry name" value="EAL"/>
    <property type="match status" value="1"/>
</dbReference>
<feature type="transmembrane region" description="Helical" evidence="3">
    <location>
        <begin position="184"/>
        <end position="201"/>
    </location>
</feature>
<dbReference type="NCBIfam" id="TIGR00254">
    <property type="entry name" value="GGDEF"/>
    <property type="match status" value="1"/>
</dbReference>
<dbReference type="SUPFAM" id="SSF55073">
    <property type="entry name" value="Nucleotide cyclase"/>
    <property type="match status" value="1"/>
</dbReference>
<dbReference type="InterPro" id="IPR052155">
    <property type="entry name" value="Biofilm_reg_signaling"/>
</dbReference>
<dbReference type="InterPro" id="IPR001633">
    <property type="entry name" value="EAL_dom"/>
</dbReference>
<feature type="domain" description="PAC" evidence="5">
    <location>
        <begin position="616"/>
        <end position="670"/>
    </location>
</feature>
<dbReference type="CDD" id="cd01948">
    <property type="entry name" value="EAL"/>
    <property type="match status" value="1"/>
</dbReference>
<feature type="domain" description="GGDEF" evidence="7">
    <location>
        <begin position="702"/>
        <end position="834"/>
    </location>
</feature>
<gene>
    <name evidence="8" type="ORF">SAMN04488509_101402</name>
</gene>
<evidence type="ECO:0000313" key="9">
    <source>
        <dbReference type="Proteomes" id="UP000199603"/>
    </source>
</evidence>
<dbReference type="EC" id="3.1.4.52" evidence="1"/>
<dbReference type="InterPro" id="IPR001610">
    <property type="entry name" value="PAC"/>
</dbReference>
<dbReference type="SMART" id="SM00052">
    <property type="entry name" value="EAL"/>
    <property type="match status" value="1"/>
</dbReference>
<evidence type="ECO:0000259" key="7">
    <source>
        <dbReference type="PROSITE" id="PS50887"/>
    </source>
</evidence>
<evidence type="ECO:0000259" key="6">
    <source>
        <dbReference type="PROSITE" id="PS50883"/>
    </source>
</evidence>
<feature type="transmembrane region" description="Helical" evidence="3">
    <location>
        <begin position="47"/>
        <end position="66"/>
    </location>
</feature>
<dbReference type="Proteomes" id="UP000199603">
    <property type="component" value="Unassembled WGS sequence"/>
</dbReference>
<dbReference type="PROSITE" id="PS50112">
    <property type="entry name" value="PAS"/>
    <property type="match status" value="1"/>
</dbReference>
<keyword evidence="3" id="KW-0812">Transmembrane</keyword>
<dbReference type="RefSeq" id="WP_091238175.1">
    <property type="nucleotide sequence ID" value="NZ_FNAG01000001.1"/>
</dbReference>
<keyword evidence="9" id="KW-1185">Reference proteome</keyword>
<dbReference type="GO" id="GO:0071111">
    <property type="term" value="F:cyclic-guanylate-specific phosphodiesterase activity"/>
    <property type="evidence" value="ECO:0007669"/>
    <property type="project" value="UniProtKB-EC"/>
</dbReference>
<dbReference type="Gene3D" id="3.30.70.270">
    <property type="match status" value="1"/>
</dbReference>
<feature type="transmembrane region" description="Helical" evidence="3">
    <location>
        <begin position="112"/>
        <end position="134"/>
    </location>
</feature>
<name>A0A1G6SCS0_9GAMM</name>
<dbReference type="PROSITE" id="PS50887">
    <property type="entry name" value="GGDEF"/>
    <property type="match status" value="1"/>
</dbReference>
<dbReference type="InterPro" id="IPR035919">
    <property type="entry name" value="EAL_sf"/>
</dbReference>
<dbReference type="InterPro" id="IPR000160">
    <property type="entry name" value="GGDEF_dom"/>
</dbReference>
<keyword evidence="2" id="KW-0973">c-di-GMP</keyword>
<sequence length="1099" mass="119022">MSAALTPSKHNALPWLLGLLVTLGLVLVLPPPQAARGLSGYLPLHSALEISAIAIAAMVFGVSWAAQRFRANARATLLGACFLGVALLDLGHVLSYDGMPDLITPNNPEKGIAFWLAARALAALGLLLAAFWPGADLRFPIGSRRLLLAAVLGLSLLVFYLVVFQQHRLPSTFVSGSGLTAFKIGAEYALIAAYALAAYGFSRRPQSDGELGLRKLALAAATMAMSEFFFTLYGSVTDVYNLVGHAYKVLAYGFVYQGLFVAVIQKPYVDLLAARAQQAATLDTLPDLLFEIDAEGTYLDVHANEPAKLAAPADALVGRRIAEVLPAAAVAICFEAVAEAARTGISRGKRFELAVNEGLRVFELSVAEKKQPGGRPSTYLMLSRDVTDTVKAAQLMLRDSRLNAAVLALRELSAKAKIQAVLEGAAEHAQALTCSRLAAVFRLGDTDGSLEQIAGRSALPAGILDAAQHHRERCLRPLALELAAGGSGGACERIASAPTPKTSESRLLLVVADKAAAYTADDLDVLLRLAETLWQITTQMRQLDEIKRLSMALDQSPHPVLITDPQVRIQYVNAAFTAVSGYEASEVLGRDPRMLGSGQTPAETYAELWSRLHSGQAWQGEFINRRKDGRIYIESALLYPILDGHGRASHYVAHKEDVTEARATRARIQALSDFDPLTGLLNKKSFDERLQTLLATADGARSRTALLWIDLDNFKAINETLGHPAGDELLVEMANRLRASLGPEVPLARFSGDAFIAALAEAEQASVALSAREALSALQQPCSVQGNRVALNASAGIALYPDDAGTLDGLSSAAEIAMYEVKQAGRNGLRFFSPSMQESSKRSLELAADLMDALDRGELLLLYQPQRCLRSGRLTGAEALLRWRHPKWGLVSPSEFIPIAEQTGAINTIGLWVFRESARQISAWRKRGLPELRLAVNVSAVQFARPEWLDELQDALQHWELPRHCIEIELTEAVALKNPEAAAATIDRLHQAGFRVALDDFGTGFSSLSYLQRYAIDKLKIDQFFVRGLDQNTSNREIVTAVIRMGHGLKMEIIAEGVETAAEMQLLNELGCDEIQGYGYSKPLEPSAFETFARAVSRA</sequence>
<dbReference type="SMART" id="SM00091">
    <property type="entry name" value="PAS"/>
    <property type="match status" value="2"/>
</dbReference>
<dbReference type="SUPFAM" id="SSF141868">
    <property type="entry name" value="EAL domain-like"/>
    <property type="match status" value="1"/>
</dbReference>
<dbReference type="CDD" id="cd00130">
    <property type="entry name" value="PAS"/>
    <property type="match status" value="1"/>
</dbReference>
<evidence type="ECO:0000259" key="4">
    <source>
        <dbReference type="PROSITE" id="PS50112"/>
    </source>
</evidence>
<feature type="domain" description="PAS" evidence="4">
    <location>
        <begin position="545"/>
        <end position="590"/>
    </location>
</feature>
<dbReference type="Pfam" id="PF17159">
    <property type="entry name" value="MASE3"/>
    <property type="match status" value="1"/>
</dbReference>
<dbReference type="FunFam" id="3.20.20.450:FF:000001">
    <property type="entry name" value="Cyclic di-GMP phosphodiesterase yahA"/>
    <property type="match status" value="1"/>
</dbReference>
<reference evidence="8 9" key="1">
    <citation type="submission" date="2016-10" db="EMBL/GenBank/DDBJ databases">
        <authorList>
            <person name="de Groot N.N."/>
        </authorList>
    </citation>
    <scope>NUCLEOTIDE SEQUENCE [LARGE SCALE GENOMIC DNA]</scope>
    <source>
        <strain evidence="8 9">DSM 16957</strain>
    </source>
</reference>
<evidence type="ECO:0000256" key="1">
    <source>
        <dbReference type="ARBA" id="ARBA00012282"/>
    </source>
</evidence>
<dbReference type="InterPro" id="IPR029787">
    <property type="entry name" value="Nucleotide_cyclase"/>
</dbReference>
<dbReference type="SMART" id="SM00267">
    <property type="entry name" value="GGDEF"/>
    <property type="match status" value="1"/>
</dbReference>
<proteinExistence type="predicted"/>
<evidence type="ECO:0000259" key="5">
    <source>
        <dbReference type="PROSITE" id="PS50113"/>
    </source>
</evidence>
<keyword evidence="3" id="KW-1133">Transmembrane helix</keyword>
<dbReference type="NCBIfam" id="TIGR00229">
    <property type="entry name" value="sensory_box"/>
    <property type="match status" value="1"/>
</dbReference>
<dbReference type="InterPro" id="IPR013656">
    <property type="entry name" value="PAS_4"/>
</dbReference>
<dbReference type="CDD" id="cd01949">
    <property type="entry name" value="GGDEF"/>
    <property type="match status" value="1"/>
</dbReference>
<dbReference type="OrthoDB" id="9804951at2"/>
<protein>
    <recommendedName>
        <fullName evidence="1">cyclic-guanylate-specific phosphodiesterase</fullName>
        <ecNumber evidence="1">3.1.4.52</ecNumber>
    </recommendedName>
</protein>
<dbReference type="Gene3D" id="3.20.20.450">
    <property type="entry name" value="EAL domain"/>
    <property type="match status" value="1"/>
</dbReference>
<evidence type="ECO:0000256" key="2">
    <source>
        <dbReference type="ARBA" id="ARBA00022636"/>
    </source>
</evidence>
<evidence type="ECO:0000313" key="8">
    <source>
        <dbReference type="EMBL" id="SDD13905.1"/>
    </source>
</evidence>
<dbReference type="InterPro" id="IPR000700">
    <property type="entry name" value="PAS-assoc_C"/>
</dbReference>
<dbReference type="Pfam" id="PF08448">
    <property type="entry name" value="PAS_4"/>
    <property type="match status" value="1"/>
</dbReference>
<dbReference type="Pfam" id="PF00990">
    <property type="entry name" value="GGDEF"/>
    <property type="match status" value="1"/>
</dbReference>
<dbReference type="STRING" id="265719.SAMN04488509_101402"/>
<dbReference type="Pfam" id="PF00989">
    <property type="entry name" value="PAS"/>
    <property type="match status" value="1"/>
</dbReference>
<feature type="transmembrane region" description="Helical" evidence="3">
    <location>
        <begin position="213"/>
        <end position="233"/>
    </location>
</feature>
<accession>A0A1G6SCS0</accession>
<dbReference type="Gene3D" id="3.30.450.20">
    <property type="entry name" value="PAS domain"/>
    <property type="match status" value="2"/>
</dbReference>
<evidence type="ECO:0000256" key="3">
    <source>
        <dbReference type="SAM" id="Phobius"/>
    </source>
</evidence>
<dbReference type="InterPro" id="IPR000014">
    <property type="entry name" value="PAS"/>
</dbReference>
<dbReference type="PANTHER" id="PTHR44757">
    <property type="entry name" value="DIGUANYLATE CYCLASE DGCP"/>
    <property type="match status" value="1"/>
</dbReference>
<dbReference type="InterPro" id="IPR033425">
    <property type="entry name" value="MASE3"/>
</dbReference>
<dbReference type="InterPro" id="IPR043128">
    <property type="entry name" value="Rev_trsase/Diguanyl_cyclase"/>
</dbReference>
<feature type="domain" description="EAL" evidence="6">
    <location>
        <begin position="843"/>
        <end position="1097"/>
    </location>
</feature>
<keyword evidence="3" id="KW-0472">Membrane</keyword>